<dbReference type="GO" id="GO:0005524">
    <property type="term" value="F:ATP binding"/>
    <property type="evidence" value="ECO:0007669"/>
    <property type="project" value="UniProtKB-KW"/>
</dbReference>
<evidence type="ECO:0000313" key="7">
    <source>
        <dbReference type="Proteomes" id="UP001431902"/>
    </source>
</evidence>
<comment type="caution">
    <text evidence="6">The sequence shown here is derived from an EMBL/GenBank/DDBJ whole genome shotgun (WGS) entry which is preliminary data.</text>
</comment>
<dbReference type="InterPro" id="IPR003593">
    <property type="entry name" value="AAA+_ATPase"/>
</dbReference>
<dbReference type="InterPro" id="IPR032823">
    <property type="entry name" value="BCA_ABC_TP_C"/>
</dbReference>
<evidence type="ECO:0000256" key="2">
    <source>
        <dbReference type="ARBA" id="ARBA00022475"/>
    </source>
</evidence>
<evidence type="ECO:0000256" key="3">
    <source>
        <dbReference type="ARBA" id="ARBA00022741"/>
    </source>
</evidence>
<evidence type="ECO:0000256" key="1">
    <source>
        <dbReference type="ARBA" id="ARBA00022448"/>
    </source>
</evidence>
<dbReference type="Pfam" id="PF12399">
    <property type="entry name" value="BCA_ABC_TP_C"/>
    <property type="match status" value="1"/>
</dbReference>
<dbReference type="Pfam" id="PF00005">
    <property type="entry name" value="ABC_tran"/>
    <property type="match status" value="1"/>
</dbReference>
<dbReference type="Gene3D" id="3.40.50.300">
    <property type="entry name" value="P-loop containing nucleotide triphosphate hydrolases"/>
    <property type="match status" value="1"/>
</dbReference>
<proteinExistence type="predicted"/>
<sequence>MSERQTLLSARQLTKRFGGLAAVNDVNVDLWLGHIHAVIGPNGAGKSTLTNLLSGDLPSTSGSITLDGHDITGWSPEKISRHRLGRSYQKTNIFHTFSVWDNVRLAAQSRVQPSPFNPLGWLREASQLKAVNERAERAIELAGLQGRRQTMAGAASHGEQRQLEIAMTLATEPVVLLLDEPLAGMGVAEAESMVQLLLRLKKDHAMMLVEHDIDAIFTLADHLTVMVNGQVIASDTPAVVRANPSVQAAYLGEEVSEEVGEGH</sequence>
<dbReference type="PROSITE" id="PS50893">
    <property type="entry name" value="ABC_TRANSPORTER_2"/>
    <property type="match status" value="1"/>
</dbReference>
<dbReference type="Proteomes" id="UP001431902">
    <property type="component" value="Unassembled WGS sequence"/>
</dbReference>
<dbReference type="RefSeq" id="WP_283223762.1">
    <property type="nucleotide sequence ID" value="NZ_JASGBH010000003.1"/>
</dbReference>
<feature type="domain" description="ABC transporter" evidence="5">
    <location>
        <begin position="8"/>
        <end position="253"/>
    </location>
</feature>
<dbReference type="SUPFAM" id="SSF52540">
    <property type="entry name" value="P-loop containing nucleoside triphosphate hydrolases"/>
    <property type="match status" value="1"/>
</dbReference>
<keyword evidence="3" id="KW-0547">Nucleotide-binding</keyword>
<dbReference type="CDD" id="cd03219">
    <property type="entry name" value="ABC_Mj1267_LivG_branched"/>
    <property type="match status" value="1"/>
</dbReference>
<organism evidence="6 7">
    <name type="scientific">Limnohabitans lacus</name>
    <dbReference type="NCBI Taxonomy" id="3045173"/>
    <lineage>
        <taxon>Bacteria</taxon>
        <taxon>Pseudomonadati</taxon>
        <taxon>Pseudomonadota</taxon>
        <taxon>Betaproteobacteria</taxon>
        <taxon>Burkholderiales</taxon>
        <taxon>Comamonadaceae</taxon>
        <taxon>Limnohabitans</taxon>
    </lineage>
</organism>
<protein>
    <submittedName>
        <fullName evidence="6">ABC transporter ATP-binding protein</fullName>
    </submittedName>
</protein>
<name>A0ABT6X5I7_9BURK</name>
<keyword evidence="2" id="KW-0472">Membrane</keyword>
<evidence type="ECO:0000313" key="6">
    <source>
        <dbReference type="EMBL" id="MDI9233368.1"/>
    </source>
</evidence>
<accession>A0ABT6X5I7</accession>
<dbReference type="InterPro" id="IPR027417">
    <property type="entry name" value="P-loop_NTPase"/>
</dbReference>
<dbReference type="SMART" id="SM00382">
    <property type="entry name" value="AAA"/>
    <property type="match status" value="1"/>
</dbReference>
<keyword evidence="1" id="KW-0813">Transport</keyword>
<evidence type="ECO:0000259" key="5">
    <source>
        <dbReference type="PROSITE" id="PS50893"/>
    </source>
</evidence>
<keyword evidence="2" id="KW-1003">Cell membrane</keyword>
<evidence type="ECO:0000256" key="4">
    <source>
        <dbReference type="ARBA" id="ARBA00022840"/>
    </source>
</evidence>
<keyword evidence="4 6" id="KW-0067">ATP-binding</keyword>
<dbReference type="InterPro" id="IPR051120">
    <property type="entry name" value="ABC_AA/LPS_Transport"/>
</dbReference>
<keyword evidence="7" id="KW-1185">Reference proteome</keyword>
<gene>
    <name evidence="6" type="ORF">QLQ16_05890</name>
</gene>
<dbReference type="PANTHER" id="PTHR45772">
    <property type="entry name" value="CONSERVED COMPONENT OF ABC TRANSPORTER FOR NATURAL AMINO ACIDS-RELATED"/>
    <property type="match status" value="1"/>
</dbReference>
<dbReference type="InterPro" id="IPR003439">
    <property type="entry name" value="ABC_transporter-like_ATP-bd"/>
</dbReference>
<dbReference type="PANTHER" id="PTHR45772:SF9">
    <property type="entry name" value="CONSERVED COMPONENT OF ABC TRANSPORTER FOR NATURAL AMINO ACIDS"/>
    <property type="match status" value="1"/>
</dbReference>
<reference evidence="6" key="1">
    <citation type="submission" date="2023-05" db="EMBL/GenBank/DDBJ databases">
        <title>Limnohabitans sp. strain HM2-2 Genome sequencing and assembly.</title>
        <authorList>
            <person name="Jung Y."/>
        </authorList>
    </citation>
    <scope>NUCLEOTIDE SEQUENCE</scope>
    <source>
        <strain evidence="6">HM2-2</strain>
    </source>
</reference>
<dbReference type="EMBL" id="JASGBH010000003">
    <property type="protein sequence ID" value="MDI9233368.1"/>
    <property type="molecule type" value="Genomic_DNA"/>
</dbReference>